<dbReference type="EMBL" id="RIBP01000003">
    <property type="protein sequence ID" value="TRZ39277.1"/>
    <property type="molecule type" value="Genomic_DNA"/>
</dbReference>
<reference evidence="2" key="1">
    <citation type="submission" date="2018-10" db="EMBL/GenBank/DDBJ databases">
        <title>FDA dAtabase for Regulatory Grade micrObial Sequences (FDA-ARGOS): Supporting development and validation of Infectious Disease Dx tests.</title>
        <authorList>
            <person name="Minogue T."/>
            <person name="Wolcott M."/>
            <person name="Wasieloski L."/>
            <person name="Aguilar W."/>
            <person name="Moore D."/>
            <person name="Tallon L.J."/>
            <person name="Sadzewicz L."/>
            <person name="Sengamalay N."/>
            <person name="Ott S."/>
            <person name="Godinez A."/>
            <person name="Nagaraj S."/>
            <person name="Vavikolanu K."/>
            <person name="Vyas G."/>
            <person name="Nadendla S."/>
            <person name="Aluvathingal J."/>
            <person name="Sichtig H."/>
        </authorList>
    </citation>
    <scope>NUCLEOTIDE SEQUENCE</scope>
    <source>
        <strain evidence="2">FDAARGOS_343</strain>
        <plasmid evidence="2">unnamed2</plasmid>
    </source>
</reference>
<organism evidence="2">
    <name type="scientific">Niallia circulans</name>
    <name type="common">Bacillus circulans</name>
    <dbReference type="NCBI Taxonomy" id="1397"/>
    <lineage>
        <taxon>Bacteria</taxon>
        <taxon>Bacillati</taxon>
        <taxon>Bacillota</taxon>
        <taxon>Bacilli</taxon>
        <taxon>Bacillales</taxon>
        <taxon>Bacillaceae</taxon>
        <taxon>Niallia</taxon>
    </lineage>
</organism>
<protein>
    <recommendedName>
        <fullName evidence="3">Type II secretion system protein GspF domain-containing protein</fullName>
    </recommendedName>
</protein>
<gene>
    <name evidence="2" type="ORF">CEQ21_07875</name>
</gene>
<evidence type="ECO:0000313" key="2">
    <source>
        <dbReference type="EMBL" id="TRZ39277.1"/>
    </source>
</evidence>
<feature type="transmembrane region" description="Helical" evidence="1">
    <location>
        <begin position="55"/>
        <end position="76"/>
    </location>
</feature>
<feature type="transmembrane region" description="Helical" evidence="1">
    <location>
        <begin position="238"/>
        <end position="255"/>
    </location>
</feature>
<keyword evidence="2" id="KW-0614">Plasmid</keyword>
<dbReference type="AlphaFoldDB" id="A0A553SQL5"/>
<accession>A0A553SQL5</accession>
<geneLocation type="plasmid" evidence="2">
    <name>unnamed2</name>
</geneLocation>
<keyword evidence="1" id="KW-0472">Membrane</keyword>
<sequence length="275" mass="31782">MKFFGESKVLSIDELNAYRTAYGNPLMKKEIFTALVVPFMVSFFSVYVLTYYWWLALIAGVVGVSYGFIVLMKINVERIYNQESMIQRNRFINTMTSLLANPDETVVTALKWCAKEIAKGELKKELDQLIVDLMDATPKQVQSAFNLLKEKYTSDFVFGLFMDNLVTASLEGRTDIKKIKELKSWHNDVLEQRNIFIQNKVLYKRQFKATTLYPVVVVGILTFARGVDAYLLYYAHNIIGWVCSAILIGALCFYFHSLQMNLADDEVMEVKMWRK</sequence>
<keyword evidence="1" id="KW-0812">Transmembrane</keyword>
<feature type="transmembrane region" description="Helical" evidence="1">
    <location>
        <begin position="212"/>
        <end position="232"/>
    </location>
</feature>
<dbReference type="RefSeq" id="WP_185762765.1">
    <property type="nucleotide sequence ID" value="NZ_CM017506.1"/>
</dbReference>
<keyword evidence="1" id="KW-1133">Transmembrane helix</keyword>
<name>A0A553SQL5_NIACI</name>
<feature type="transmembrane region" description="Helical" evidence="1">
    <location>
        <begin position="31"/>
        <end position="49"/>
    </location>
</feature>
<comment type="caution">
    <text evidence="2">The sequence shown here is derived from an EMBL/GenBank/DDBJ whole genome shotgun (WGS) entry which is preliminary data.</text>
</comment>
<proteinExistence type="predicted"/>
<evidence type="ECO:0000256" key="1">
    <source>
        <dbReference type="SAM" id="Phobius"/>
    </source>
</evidence>
<dbReference type="Proteomes" id="UP000319837">
    <property type="component" value="Plasmid unnamed2"/>
</dbReference>
<evidence type="ECO:0008006" key="3">
    <source>
        <dbReference type="Google" id="ProtNLM"/>
    </source>
</evidence>